<organism evidence="2">
    <name type="scientific">Pararge aegeria</name>
    <name type="common">speckled wood butterfly</name>
    <dbReference type="NCBI Taxonomy" id="116150"/>
    <lineage>
        <taxon>Eukaryota</taxon>
        <taxon>Metazoa</taxon>
        <taxon>Ecdysozoa</taxon>
        <taxon>Arthropoda</taxon>
        <taxon>Hexapoda</taxon>
        <taxon>Insecta</taxon>
        <taxon>Pterygota</taxon>
        <taxon>Neoptera</taxon>
        <taxon>Endopterygota</taxon>
        <taxon>Lepidoptera</taxon>
        <taxon>Glossata</taxon>
        <taxon>Ditrysia</taxon>
        <taxon>Papilionoidea</taxon>
        <taxon>Nymphalidae</taxon>
        <taxon>Satyrinae</taxon>
        <taxon>Satyrini</taxon>
        <taxon>Parargina</taxon>
        <taxon>Pararge</taxon>
    </lineage>
</organism>
<reference evidence="2" key="2">
    <citation type="submission" date="2013-05" db="EMBL/GenBank/DDBJ databases">
        <authorList>
            <person name="Carter J.-M."/>
            <person name="Baker S.C."/>
            <person name="Pink R."/>
            <person name="Carter D.R.F."/>
            <person name="Collins A."/>
            <person name="Tomlin J."/>
            <person name="Gibbs M."/>
            <person name="Breuker C.J."/>
        </authorList>
    </citation>
    <scope>NUCLEOTIDE SEQUENCE</scope>
    <source>
        <tissue evidence="2">Ovary</tissue>
    </source>
</reference>
<feature type="transmembrane region" description="Helical" evidence="1">
    <location>
        <begin position="9"/>
        <end position="28"/>
    </location>
</feature>
<accession>S4PAM8</accession>
<evidence type="ECO:0000256" key="1">
    <source>
        <dbReference type="SAM" id="Phobius"/>
    </source>
</evidence>
<protein>
    <submittedName>
        <fullName evidence="2">Uncharacterized protein</fullName>
    </submittedName>
</protein>
<dbReference type="AlphaFoldDB" id="S4PAM8"/>
<keyword evidence="1" id="KW-1133">Transmembrane helix</keyword>
<feature type="transmembrane region" description="Helical" evidence="1">
    <location>
        <begin position="48"/>
        <end position="70"/>
    </location>
</feature>
<reference evidence="2" key="1">
    <citation type="journal article" date="2013" name="BMC Genomics">
        <title>Unscrambling butterfly oogenesis.</title>
        <authorList>
            <person name="Carter J.M."/>
            <person name="Baker S.C."/>
            <person name="Pink R."/>
            <person name="Carter D.R."/>
            <person name="Collins A."/>
            <person name="Tomlin J."/>
            <person name="Gibbs M."/>
            <person name="Breuker C.J."/>
        </authorList>
    </citation>
    <scope>NUCLEOTIDE SEQUENCE</scope>
    <source>
        <tissue evidence="2">Ovary</tissue>
    </source>
</reference>
<sequence length="71" mass="7980">MFLGVSNKITLKAFNLSLWILSASFYGFDKRSIVNQMGTPTFFHFAFVYPFLAKGLVLHVCTCYSGVYGIT</sequence>
<dbReference type="EMBL" id="GAIX01008650">
    <property type="protein sequence ID" value="JAA83910.1"/>
    <property type="molecule type" value="Transcribed_RNA"/>
</dbReference>
<keyword evidence="1" id="KW-0472">Membrane</keyword>
<proteinExistence type="predicted"/>
<name>S4PAM8_9NEOP</name>
<keyword evidence="1" id="KW-0812">Transmembrane</keyword>
<evidence type="ECO:0000313" key="2">
    <source>
        <dbReference type="EMBL" id="JAA83910.1"/>
    </source>
</evidence>